<dbReference type="InterPro" id="IPR016562">
    <property type="entry name" value="Proteasome_assmbl_chp_2_euk"/>
</dbReference>
<evidence type="ECO:0000256" key="1">
    <source>
        <dbReference type="ARBA" id="ARBA00019186"/>
    </source>
</evidence>
<dbReference type="AlphaFoldDB" id="A0AAJ7U299"/>
<sequence length="319" mass="35083">MCDICIFHLGTHNVNKNVSTQFLSHMGARFFTNRNCAVSVYYLKQKPFKRCAKMCTVLCGNQTTVYVVREMEAPQLVKPTVSVGNVPQLTQDVLVVTLRARRAGFLRSSCYVPLVGNNPYSEDGADADRLHVSTEVYVAPDKRVALVQIRSPIIKGRKKRARREMLDWVEAGGFSRVVILSSSFAHMRTDKQLVGPPYRFLLSPSLEATERPVVEALGWTQLEPSEVIPGLGGPPELAIPGGGLSKGLFLDGSARGLPVAVLLAFCSEGDNIPDALALADRLQQWLRLADVAEGESTPRWKTPSSWKMLFGGEIPPSLF</sequence>
<keyword evidence="4" id="KW-1185">Reference proteome</keyword>
<dbReference type="CTD" id="56984"/>
<dbReference type="Pfam" id="PF09754">
    <property type="entry name" value="PAC2"/>
    <property type="match status" value="1"/>
</dbReference>
<dbReference type="InterPro" id="IPR019151">
    <property type="entry name" value="Proteasome_assmbl_chaperone_2"/>
</dbReference>
<dbReference type="GO" id="GO:0005634">
    <property type="term" value="C:nucleus"/>
    <property type="evidence" value="ECO:0007669"/>
    <property type="project" value="TreeGrafter"/>
</dbReference>
<dbReference type="InterPro" id="IPR038389">
    <property type="entry name" value="PSMG2_sf"/>
</dbReference>
<dbReference type="KEGG" id="pmrn:116952075"/>
<dbReference type="Gene3D" id="3.40.50.10900">
    <property type="entry name" value="PAC-like subunit"/>
    <property type="match status" value="2"/>
</dbReference>
<evidence type="ECO:0000313" key="5">
    <source>
        <dbReference type="RefSeq" id="XP_032826998.1"/>
    </source>
</evidence>
<dbReference type="PANTHER" id="PTHR12970">
    <property type="entry name" value="PROTEASOME ASSEMBLY CHAPERONE 2"/>
    <property type="match status" value="1"/>
</dbReference>
<dbReference type="PANTHER" id="PTHR12970:SF1">
    <property type="entry name" value="PROTEASOME ASSEMBLY CHAPERONE 2"/>
    <property type="match status" value="1"/>
</dbReference>
<dbReference type="Proteomes" id="UP001318040">
    <property type="component" value="Chromosome 45"/>
</dbReference>
<dbReference type="GO" id="GO:0043248">
    <property type="term" value="P:proteasome assembly"/>
    <property type="evidence" value="ECO:0007669"/>
    <property type="project" value="TreeGrafter"/>
</dbReference>
<proteinExistence type="inferred from homology"/>
<accession>A0AAJ7U299</accession>
<dbReference type="GO" id="GO:0000502">
    <property type="term" value="C:proteasome complex"/>
    <property type="evidence" value="ECO:0007669"/>
    <property type="project" value="UniProtKB-KW"/>
</dbReference>
<reference evidence="5" key="1">
    <citation type="submission" date="2025-08" db="UniProtKB">
        <authorList>
            <consortium name="RefSeq"/>
        </authorList>
    </citation>
    <scope>IDENTIFICATION</scope>
    <source>
        <tissue evidence="5">Sperm</tissue>
    </source>
</reference>
<dbReference type="RefSeq" id="XP_032826998.1">
    <property type="nucleotide sequence ID" value="XM_032971107.1"/>
</dbReference>
<gene>
    <name evidence="5" type="primary">PSMG2</name>
</gene>
<evidence type="ECO:0000313" key="4">
    <source>
        <dbReference type="Proteomes" id="UP001318040"/>
    </source>
</evidence>
<evidence type="ECO:0000256" key="2">
    <source>
        <dbReference type="ARBA" id="ARBA00023186"/>
    </source>
</evidence>
<protein>
    <recommendedName>
        <fullName evidence="1">Proteasome assembly chaperone 2</fullName>
    </recommendedName>
</protein>
<keyword evidence="5" id="KW-0647">Proteasome</keyword>
<evidence type="ECO:0000256" key="3">
    <source>
        <dbReference type="ARBA" id="ARBA00025745"/>
    </source>
</evidence>
<keyword evidence="2" id="KW-0143">Chaperone</keyword>
<dbReference type="GO" id="GO:0005829">
    <property type="term" value="C:cytosol"/>
    <property type="evidence" value="ECO:0007669"/>
    <property type="project" value="TreeGrafter"/>
</dbReference>
<comment type="similarity">
    <text evidence="3">Belongs to the PSMG2 family.</text>
</comment>
<organism evidence="4 5">
    <name type="scientific">Petromyzon marinus</name>
    <name type="common">Sea lamprey</name>
    <dbReference type="NCBI Taxonomy" id="7757"/>
    <lineage>
        <taxon>Eukaryota</taxon>
        <taxon>Metazoa</taxon>
        <taxon>Chordata</taxon>
        <taxon>Craniata</taxon>
        <taxon>Vertebrata</taxon>
        <taxon>Cyclostomata</taxon>
        <taxon>Hyperoartia</taxon>
        <taxon>Petromyzontiformes</taxon>
        <taxon>Petromyzontidae</taxon>
        <taxon>Petromyzon</taxon>
    </lineage>
</organism>
<name>A0AAJ7U299_PETMA</name>